<dbReference type="Proteomes" id="UP000601099">
    <property type="component" value="Unassembled WGS sequence"/>
</dbReference>
<keyword evidence="4" id="KW-1185">Reference proteome</keyword>
<feature type="transmembrane region" description="Helical" evidence="1">
    <location>
        <begin position="57"/>
        <end position="79"/>
    </location>
</feature>
<sequence length="512" mass="56285">MLSFSSPVGLVALLGLLVPLAIYLWNRRPGRTVAVGSLRWLEAGANQRLRSLKPEQLLLFLLRGALLTLLALAVAGLRWQQPAPPVRGQVFISPELLASPTLTAVRPTLDSLRRSGYETRALRAGFPAIPTTAWARLDSGLTVLPAQPRQPENTWVRVQQAADSFPGRPIHVFSSASLAQFRGRRPLLPAQVHWHLIPVPYSTQWLHSAYQPQPDNLRLVIGRSTEEQVTFRPLNLAVPADGQVRVPGLGVWHYQPGPDSARLLSAADTVAVRRQPFHVWLRADAAFAEDARYLRAALRAAALGLAAPLQLTVSRQNPPAGRPFDALFWLSAAPLHAFTSQQLSSGMQVWQFPTDAGRVVDSRFAPSAEGPIISLSRLSTAKPTARQQVLWADELGRPVLTTQPLGQVRKYQFYTRLHPTWNTLGATPELPELLLPLLQPATEVPARYDRRVLPVSQISLMDSVSTASGFRPASPNFRALRPWLVALAGLLFGLERLLARRQTTVSNPAATV</sequence>
<evidence type="ECO:0000256" key="1">
    <source>
        <dbReference type="SAM" id="Phobius"/>
    </source>
</evidence>
<dbReference type="EMBL" id="JADWYK010000003">
    <property type="protein sequence ID" value="MBG8553101.1"/>
    <property type="molecule type" value="Genomic_DNA"/>
</dbReference>
<reference evidence="3 4" key="1">
    <citation type="submission" date="2020-11" db="EMBL/GenBank/DDBJ databases">
        <title>Hymenobacter sp.</title>
        <authorList>
            <person name="Kim M.K."/>
        </authorList>
    </citation>
    <scope>NUCLEOTIDE SEQUENCE [LARGE SCALE GENOMIC DNA]</scope>
    <source>
        <strain evidence="3 4">BT594</strain>
    </source>
</reference>
<organism evidence="3 4">
    <name type="scientific">Hymenobacter guriensis</name>
    <dbReference type="NCBI Taxonomy" id="2793065"/>
    <lineage>
        <taxon>Bacteria</taxon>
        <taxon>Pseudomonadati</taxon>
        <taxon>Bacteroidota</taxon>
        <taxon>Cytophagia</taxon>
        <taxon>Cytophagales</taxon>
        <taxon>Hymenobacteraceae</taxon>
        <taxon>Hymenobacter</taxon>
    </lineage>
</organism>
<dbReference type="RefSeq" id="WP_196954135.1">
    <property type="nucleotide sequence ID" value="NZ_JADWYK010000003.1"/>
</dbReference>
<keyword evidence="1" id="KW-0812">Transmembrane</keyword>
<dbReference type="InterPro" id="IPR024163">
    <property type="entry name" value="Aerotolerance_reg_N"/>
</dbReference>
<dbReference type="InterPro" id="IPR011933">
    <property type="entry name" value="Double_TM_dom"/>
</dbReference>
<evidence type="ECO:0000259" key="2">
    <source>
        <dbReference type="Pfam" id="PF07584"/>
    </source>
</evidence>
<comment type="caution">
    <text evidence="3">The sequence shown here is derived from an EMBL/GenBank/DDBJ whole genome shotgun (WGS) entry which is preliminary data.</text>
</comment>
<proteinExistence type="predicted"/>
<keyword evidence="1" id="KW-0472">Membrane</keyword>
<protein>
    <submittedName>
        <fullName evidence="3">BatA domain-containing protein</fullName>
    </submittedName>
</protein>
<dbReference type="NCBIfam" id="TIGR02226">
    <property type="entry name" value="two_anch"/>
    <property type="match status" value="1"/>
</dbReference>
<dbReference type="Pfam" id="PF07584">
    <property type="entry name" value="BatA"/>
    <property type="match status" value="1"/>
</dbReference>
<accession>A0ABS0KZ49</accession>
<name>A0ABS0KZ49_9BACT</name>
<feature type="domain" description="Aerotolerance regulator N-terminal" evidence="2">
    <location>
        <begin position="1"/>
        <end position="76"/>
    </location>
</feature>
<evidence type="ECO:0000313" key="4">
    <source>
        <dbReference type="Proteomes" id="UP000601099"/>
    </source>
</evidence>
<evidence type="ECO:0000313" key="3">
    <source>
        <dbReference type="EMBL" id="MBG8553101.1"/>
    </source>
</evidence>
<keyword evidence="1" id="KW-1133">Transmembrane helix</keyword>
<gene>
    <name evidence="3" type="ORF">I5L79_06065</name>
</gene>
<feature type="transmembrane region" description="Helical" evidence="1">
    <location>
        <begin position="6"/>
        <end position="25"/>
    </location>
</feature>